<reference evidence="2" key="1">
    <citation type="submission" date="2020-05" db="EMBL/GenBank/DDBJ databases">
        <title>Phylogenomic resolution of chytrid fungi.</title>
        <authorList>
            <person name="Stajich J.E."/>
            <person name="Amses K."/>
            <person name="Simmons R."/>
            <person name="Seto K."/>
            <person name="Myers J."/>
            <person name="Bonds A."/>
            <person name="Quandt C.A."/>
            <person name="Barry K."/>
            <person name="Liu P."/>
            <person name="Grigoriev I."/>
            <person name="Longcore J.E."/>
            <person name="James T.Y."/>
        </authorList>
    </citation>
    <scope>NUCLEOTIDE SEQUENCE</scope>
    <source>
        <strain evidence="2">JEL0476</strain>
    </source>
</reference>
<name>A0AAD5XWP9_9FUNG</name>
<proteinExistence type="predicted"/>
<keyword evidence="1" id="KW-0175">Coiled coil</keyword>
<evidence type="ECO:0000256" key="1">
    <source>
        <dbReference type="SAM" id="Coils"/>
    </source>
</evidence>
<feature type="non-terminal residue" evidence="2">
    <location>
        <position position="336"/>
    </location>
</feature>
<gene>
    <name evidence="2" type="ORF">HK099_006937</name>
</gene>
<organism evidence="2 3">
    <name type="scientific">Clydaea vesicula</name>
    <dbReference type="NCBI Taxonomy" id="447962"/>
    <lineage>
        <taxon>Eukaryota</taxon>
        <taxon>Fungi</taxon>
        <taxon>Fungi incertae sedis</taxon>
        <taxon>Chytridiomycota</taxon>
        <taxon>Chytridiomycota incertae sedis</taxon>
        <taxon>Chytridiomycetes</taxon>
        <taxon>Lobulomycetales</taxon>
        <taxon>Lobulomycetaceae</taxon>
        <taxon>Clydaea</taxon>
    </lineage>
</organism>
<evidence type="ECO:0000313" key="2">
    <source>
        <dbReference type="EMBL" id="KAJ3214325.1"/>
    </source>
</evidence>
<dbReference type="EMBL" id="JADGJW010000632">
    <property type="protein sequence ID" value="KAJ3214325.1"/>
    <property type="molecule type" value="Genomic_DNA"/>
</dbReference>
<dbReference type="Gene3D" id="1.10.287.1490">
    <property type="match status" value="1"/>
</dbReference>
<comment type="caution">
    <text evidence="2">The sequence shown here is derived from an EMBL/GenBank/DDBJ whole genome shotgun (WGS) entry which is preliminary data.</text>
</comment>
<protein>
    <submittedName>
        <fullName evidence="2">Uncharacterized protein</fullName>
    </submittedName>
</protein>
<dbReference type="Proteomes" id="UP001211065">
    <property type="component" value="Unassembled WGS sequence"/>
</dbReference>
<evidence type="ECO:0000313" key="3">
    <source>
        <dbReference type="Proteomes" id="UP001211065"/>
    </source>
</evidence>
<feature type="coiled-coil region" evidence="1">
    <location>
        <begin position="212"/>
        <end position="302"/>
    </location>
</feature>
<feature type="coiled-coil region" evidence="1">
    <location>
        <begin position="141"/>
        <end position="168"/>
    </location>
</feature>
<accession>A0AAD5XWP9</accession>
<keyword evidence="3" id="KW-1185">Reference proteome</keyword>
<sequence>MTKPKMKPKNCKTRGLSALSPSLIQIYSTALDSLGKVKSGTRDISKKQEKPKFKRLETKKEPEVLLEELNQTKLQMHQLTAEKKILLAKIGMLEKGNLYLEKKKEDVLINSALATTTRSLNGPQVFSVSGDNSTLGLKNANTLQNNKIKALEIELEEIKKSIRFTKLVEQEVEIKSYYQETIRLTRLLEHYKSESKIIGGDGEALLEYDACIEEQKNQIETLKASIVSMEDEVKNFNQQKEGYETEIKSLQDQIEEFKQYYTQLAEHCSEKEQEIEKLVASTKEMEEEKVKLSQTILKHQDEIEECNKHSSSQEEQINELNYLQNLHKSENEQLSD</sequence>
<dbReference type="AlphaFoldDB" id="A0AAD5XWP9"/>